<evidence type="ECO:0000256" key="1">
    <source>
        <dbReference type="ARBA" id="ARBA00005901"/>
    </source>
</evidence>
<comment type="caution">
    <text evidence="4">The sequence shown here is derived from an EMBL/GenBank/DDBJ whole genome shotgun (WGS) entry which is preliminary data.</text>
</comment>
<evidence type="ECO:0000256" key="2">
    <source>
        <dbReference type="ARBA" id="ARBA00022448"/>
    </source>
</evidence>
<dbReference type="Proteomes" id="UP000292362">
    <property type="component" value="Unassembled WGS sequence"/>
</dbReference>
<dbReference type="InterPro" id="IPR038495">
    <property type="entry name" value="ATPase_E_C"/>
</dbReference>
<sequence length="194" mass="22936">MEVSQEQDIERIVSFIKHEAKEKVQEILIKASEEYNTEKAKIVRSETMKIERDYLQRKKKLEIQKVMNESVVRSELRMKELLKKVNLLEIFFMSVKKSLKNRILKAENILKDCEKIKENKILIFCLKKDEKYVKNCVGNKYEIEVKELGEEYIGGVIVCNSDRSVIIDNSFKSLIEILKEKYMPLIWKILVKGC</sequence>
<dbReference type="GO" id="GO:0046961">
    <property type="term" value="F:proton-transporting ATPase activity, rotational mechanism"/>
    <property type="evidence" value="ECO:0007669"/>
    <property type="project" value="InterPro"/>
</dbReference>
<organism evidence="4 5">
    <name type="scientific">Hamiltosporidium tvaerminnensis</name>
    <dbReference type="NCBI Taxonomy" id="1176355"/>
    <lineage>
        <taxon>Eukaryota</taxon>
        <taxon>Fungi</taxon>
        <taxon>Fungi incertae sedis</taxon>
        <taxon>Microsporidia</taxon>
        <taxon>Dubosqiidae</taxon>
        <taxon>Hamiltosporidium</taxon>
    </lineage>
</organism>
<dbReference type="GO" id="GO:0033178">
    <property type="term" value="C:proton-transporting two-sector ATPase complex, catalytic domain"/>
    <property type="evidence" value="ECO:0007669"/>
    <property type="project" value="InterPro"/>
</dbReference>
<proteinExistence type="inferred from homology"/>
<comment type="similarity">
    <text evidence="1">Belongs to the V-ATPase E subunit family.</text>
</comment>
<dbReference type="Gene3D" id="3.30.2320.30">
    <property type="entry name" value="ATP synthase, E subunit, C-terminal"/>
    <property type="match status" value="1"/>
</dbReference>
<keyword evidence="3" id="KW-0406">Ion transport</keyword>
<dbReference type="Gene3D" id="6.10.250.1620">
    <property type="match status" value="1"/>
</dbReference>
<accession>A0A4Q9KUJ5</accession>
<reference evidence="4 5" key="1">
    <citation type="submission" date="2017-12" db="EMBL/GenBank/DDBJ databases">
        <authorList>
            <person name="Pombert J.-F."/>
            <person name="Haag K.L."/>
            <person name="Ebert D."/>
        </authorList>
    </citation>
    <scope>NUCLEOTIDE SEQUENCE [LARGE SCALE GENOMIC DNA]</scope>
    <source>
        <strain evidence="4">FI-OER-3-3</strain>
    </source>
</reference>
<dbReference type="InterPro" id="IPR002842">
    <property type="entry name" value="ATPase_V1_Esu"/>
</dbReference>
<name>A0A4Q9KUJ5_9MICR</name>
<dbReference type="Pfam" id="PF01991">
    <property type="entry name" value="vATP-synt_E"/>
    <property type="match status" value="1"/>
</dbReference>
<evidence type="ECO:0000313" key="4">
    <source>
        <dbReference type="EMBL" id="TBT98503.1"/>
    </source>
</evidence>
<evidence type="ECO:0000313" key="5">
    <source>
        <dbReference type="Proteomes" id="UP000292362"/>
    </source>
</evidence>
<dbReference type="PANTHER" id="PTHR45715">
    <property type="entry name" value="ATPASE H+-TRANSPORTING V1 SUBUNIT E1A-RELATED"/>
    <property type="match status" value="1"/>
</dbReference>
<keyword evidence="2" id="KW-0813">Transport</keyword>
<dbReference type="SUPFAM" id="SSF160527">
    <property type="entry name" value="V-type ATPase subunit E-like"/>
    <property type="match status" value="1"/>
</dbReference>
<evidence type="ECO:0000256" key="3">
    <source>
        <dbReference type="ARBA" id="ARBA00023065"/>
    </source>
</evidence>
<protein>
    <submittedName>
        <fullName evidence="4">Vacuolar ATP synthase subunit E-like protein</fullName>
    </submittedName>
</protein>
<dbReference type="EMBL" id="PITJ01001726">
    <property type="protein sequence ID" value="TBT98503.1"/>
    <property type="molecule type" value="Genomic_DNA"/>
</dbReference>
<dbReference type="VEuPathDB" id="MicrosporidiaDB:CWI37_1726p0010"/>
<gene>
    <name evidence="4" type="ORF">CWI37_1726p0010</name>
</gene>
<dbReference type="AlphaFoldDB" id="A0A4Q9KUJ5"/>